<sequence>MADAAPADKLSQDYQSLQQDLQNNIQSRQQLESQLQENKGVQMEFSNLTDENAKIYKLVGPVLLKQDKAEAVLAVDARLEFINNEIKRVEEKIKELRSKSDAIRIQV</sequence>
<evidence type="ECO:0000256" key="1">
    <source>
        <dbReference type="ARBA" id="ARBA00008045"/>
    </source>
</evidence>
<dbReference type="AlphaFoldDB" id="A0A2S4PW68"/>
<feature type="non-terminal residue" evidence="4">
    <location>
        <position position="107"/>
    </location>
</feature>
<gene>
    <name evidence="4" type="ORF">EPUL_001205</name>
</gene>
<dbReference type="Pfam" id="PF01920">
    <property type="entry name" value="Prefoldin_2"/>
    <property type="match status" value="1"/>
</dbReference>
<dbReference type="SUPFAM" id="SSF46579">
    <property type="entry name" value="Prefoldin"/>
    <property type="match status" value="1"/>
</dbReference>
<evidence type="ECO:0000313" key="5">
    <source>
        <dbReference type="Proteomes" id="UP000237438"/>
    </source>
</evidence>
<organism evidence="4 5">
    <name type="scientific">Erysiphe pulchra</name>
    <dbReference type="NCBI Taxonomy" id="225359"/>
    <lineage>
        <taxon>Eukaryota</taxon>
        <taxon>Fungi</taxon>
        <taxon>Dikarya</taxon>
        <taxon>Ascomycota</taxon>
        <taxon>Pezizomycotina</taxon>
        <taxon>Leotiomycetes</taxon>
        <taxon>Erysiphales</taxon>
        <taxon>Erysiphaceae</taxon>
        <taxon>Erysiphe</taxon>
    </lineage>
</organism>
<accession>A0A2S4PW68</accession>
<dbReference type="PANTHER" id="PTHR21431:SF0">
    <property type="entry name" value="PREFOLDIN SUBUNIT 6"/>
    <property type="match status" value="1"/>
</dbReference>
<keyword evidence="2" id="KW-0143">Chaperone</keyword>
<comment type="similarity">
    <text evidence="1">Belongs to the prefoldin subunit beta family.</text>
</comment>
<dbReference type="InterPro" id="IPR009053">
    <property type="entry name" value="Prefoldin"/>
</dbReference>
<comment type="caution">
    <text evidence="4">The sequence shown here is derived from an EMBL/GenBank/DDBJ whole genome shotgun (WGS) entry which is preliminary data.</text>
</comment>
<dbReference type="OrthoDB" id="248120at2759"/>
<dbReference type="GO" id="GO:0051087">
    <property type="term" value="F:protein-folding chaperone binding"/>
    <property type="evidence" value="ECO:0007669"/>
    <property type="project" value="TreeGrafter"/>
</dbReference>
<name>A0A2S4PW68_9PEZI</name>
<evidence type="ECO:0000256" key="3">
    <source>
        <dbReference type="SAM" id="Coils"/>
    </source>
</evidence>
<dbReference type="PANTHER" id="PTHR21431">
    <property type="entry name" value="PREFOLDIN SUBUNIT 6"/>
    <property type="match status" value="1"/>
</dbReference>
<dbReference type="GO" id="GO:0005737">
    <property type="term" value="C:cytoplasm"/>
    <property type="evidence" value="ECO:0007669"/>
    <property type="project" value="TreeGrafter"/>
</dbReference>
<evidence type="ECO:0000256" key="2">
    <source>
        <dbReference type="ARBA" id="ARBA00023186"/>
    </source>
</evidence>
<keyword evidence="5" id="KW-1185">Reference proteome</keyword>
<protein>
    <recommendedName>
        <fullName evidence="6">Prefoldin subunit 6</fullName>
    </recommendedName>
</protein>
<dbReference type="GO" id="GO:0051131">
    <property type="term" value="P:chaperone-mediated protein complex assembly"/>
    <property type="evidence" value="ECO:0007669"/>
    <property type="project" value="TreeGrafter"/>
</dbReference>
<dbReference type="Proteomes" id="UP000237438">
    <property type="component" value="Unassembled WGS sequence"/>
</dbReference>
<dbReference type="CDD" id="cd23161">
    <property type="entry name" value="Prefoldin_6"/>
    <property type="match status" value="1"/>
</dbReference>
<dbReference type="EMBL" id="PEDP01000363">
    <property type="protein sequence ID" value="POS86283.1"/>
    <property type="molecule type" value="Genomic_DNA"/>
</dbReference>
<feature type="coiled-coil region" evidence="3">
    <location>
        <begin position="72"/>
        <end position="106"/>
    </location>
</feature>
<evidence type="ECO:0000313" key="4">
    <source>
        <dbReference type="EMBL" id="POS86283.1"/>
    </source>
</evidence>
<evidence type="ECO:0008006" key="6">
    <source>
        <dbReference type="Google" id="ProtNLM"/>
    </source>
</evidence>
<dbReference type="GO" id="GO:0051082">
    <property type="term" value="F:unfolded protein binding"/>
    <property type="evidence" value="ECO:0007669"/>
    <property type="project" value="InterPro"/>
</dbReference>
<reference evidence="4 5" key="1">
    <citation type="submission" date="2017-10" db="EMBL/GenBank/DDBJ databases">
        <title>Development of genomic resources for the powdery mildew, Erysiphe pulchra.</title>
        <authorList>
            <person name="Wadl P.A."/>
            <person name="Mack B.M."/>
            <person name="Moore G."/>
            <person name="Beltz S.B."/>
        </authorList>
    </citation>
    <scope>NUCLEOTIDE SEQUENCE [LARGE SCALE GENOMIC DNA]</scope>
    <source>
        <strain evidence="4">Cflorida</strain>
    </source>
</reference>
<dbReference type="GO" id="GO:0006457">
    <property type="term" value="P:protein folding"/>
    <property type="evidence" value="ECO:0007669"/>
    <property type="project" value="InterPro"/>
</dbReference>
<keyword evidence="3" id="KW-0175">Coiled coil</keyword>
<proteinExistence type="inferred from homology"/>
<dbReference type="GO" id="GO:0016272">
    <property type="term" value="C:prefoldin complex"/>
    <property type="evidence" value="ECO:0007669"/>
    <property type="project" value="InterPro"/>
</dbReference>
<dbReference type="InterPro" id="IPR002777">
    <property type="entry name" value="PFD_beta-like"/>
</dbReference>
<dbReference type="Gene3D" id="1.10.287.370">
    <property type="match status" value="1"/>
</dbReference>
<dbReference type="STRING" id="225359.A0A2S4PW68"/>
<feature type="coiled-coil region" evidence="3">
    <location>
        <begin position="7"/>
        <end position="38"/>
    </location>
</feature>
<dbReference type="FunFam" id="1.10.287.370:FF:000003">
    <property type="entry name" value="Prefoldin subunit 6"/>
    <property type="match status" value="1"/>
</dbReference>